<accession>A0AA47KMU7</accession>
<name>A0AA47KMU7_9GAMM</name>
<keyword evidence="1" id="KW-0560">Oxidoreductase</keyword>
<organism evidence="3 4">
    <name type="scientific">Salinivibrio kushneri</name>
    <dbReference type="NCBI Taxonomy" id="1908198"/>
    <lineage>
        <taxon>Bacteria</taxon>
        <taxon>Pseudomonadati</taxon>
        <taxon>Pseudomonadota</taxon>
        <taxon>Gammaproteobacteria</taxon>
        <taxon>Vibrionales</taxon>
        <taxon>Vibrionaceae</taxon>
        <taxon>Salinivibrio</taxon>
    </lineage>
</organism>
<dbReference type="GO" id="GO:0005829">
    <property type="term" value="C:cytosol"/>
    <property type="evidence" value="ECO:0007669"/>
    <property type="project" value="TreeGrafter"/>
</dbReference>
<dbReference type="GO" id="GO:0070967">
    <property type="term" value="F:coenzyme F420 binding"/>
    <property type="evidence" value="ECO:0007669"/>
    <property type="project" value="TreeGrafter"/>
</dbReference>
<dbReference type="SUPFAM" id="SSF50475">
    <property type="entry name" value="FMN-binding split barrel"/>
    <property type="match status" value="1"/>
</dbReference>
<dbReference type="NCBIfam" id="TIGR04110">
    <property type="entry name" value="heme_HutZ"/>
    <property type="match status" value="1"/>
</dbReference>
<dbReference type="Gene3D" id="2.30.110.10">
    <property type="entry name" value="Electron Transport, Fmn-binding Protein, Chain A"/>
    <property type="match status" value="1"/>
</dbReference>
<dbReference type="InterPro" id="IPR014419">
    <property type="entry name" value="HutZ"/>
</dbReference>
<evidence type="ECO:0000256" key="1">
    <source>
        <dbReference type="ARBA" id="ARBA00023002"/>
    </source>
</evidence>
<dbReference type="PIRSF" id="PIRSF004633">
    <property type="entry name" value="UCP_PLP_oxd"/>
    <property type="match status" value="1"/>
</dbReference>
<reference evidence="3" key="1">
    <citation type="submission" date="2022-09" db="EMBL/GenBank/DDBJ databases">
        <authorList>
            <person name="Li Z.-J."/>
        </authorList>
    </citation>
    <scope>NUCLEOTIDE SEQUENCE</scope>
    <source>
        <strain evidence="3">TGB11</strain>
    </source>
</reference>
<dbReference type="Pfam" id="PF01243">
    <property type="entry name" value="PNPOx_N"/>
    <property type="match status" value="1"/>
</dbReference>
<gene>
    <name evidence="3" type="primary">hutZ</name>
    <name evidence="3" type="ORF">N8M53_06015</name>
</gene>
<dbReference type="InterPro" id="IPR052019">
    <property type="entry name" value="F420H2_bilvrd_red/Heme_oxyg"/>
</dbReference>
<proteinExistence type="predicted"/>
<dbReference type="RefSeq" id="WP_269579852.1">
    <property type="nucleotide sequence ID" value="NZ_CP114588.1"/>
</dbReference>
<dbReference type="GO" id="GO:0016627">
    <property type="term" value="F:oxidoreductase activity, acting on the CH-CH group of donors"/>
    <property type="evidence" value="ECO:0007669"/>
    <property type="project" value="TreeGrafter"/>
</dbReference>
<dbReference type="EMBL" id="CP114588">
    <property type="protein sequence ID" value="WBA09748.1"/>
    <property type="molecule type" value="Genomic_DNA"/>
</dbReference>
<dbReference type="PANTHER" id="PTHR35176:SF6">
    <property type="entry name" value="HEME OXYGENASE HI_0854-RELATED"/>
    <property type="match status" value="1"/>
</dbReference>
<dbReference type="PANTHER" id="PTHR35176">
    <property type="entry name" value="HEME OXYGENASE HI_0854-RELATED"/>
    <property type="match status" value="1"/>
</dbReference>
<sequence length="189" mass="21284">MDQATKQQRLQNRLGPEIKAFRANCRTLQLATVDAQGKPNVSYAPFAQLEDGFYILISEIARHARNLQQNPQVSLMMIEDENGAKQIYARQRLSFDANAELVMRDTTEWQTGISALAHRFGDIIDSLSGLADFHLFRLKPENGLYVKGFGQAFQVGSDDFVDMVHLDQGHRKLGDSQDIRSTDEIAVND</sequence>
<dbReference type="InterPro" id="IPR012349">
    <property type="entry name" value="Split_barrel_FMN-bd"/>
</dbReference>
<dbReference type="Proteomes" id="UP001164748">
    <property type="component" value="Chromosome"/>
</dbReference>
<evidence type="ECO:0000313" key="3">
    <source>
        <dbReference type="EMBL" id="WBA09748.1"/>
    </source>
</evidence>
<protein>
    <submittedName>
        <fullName evidence="3">Heme utilization protein HutZ</fullName>
    </submittedName>
</protein>
<feature type="domain" description="Pyridoxamine 5'-phosphate oxidase N-terminal" evidence="2">
    <location>
        <begin position="15"/>
        <end position="146"/>
    </location>
</feature>
<evidence type="ECO:0000313" key="4">
    <source>
        <dbReference type="Proteomes" id="UP001164748"/>
    </source>
</evidence>
<evidence type="ECO:0000259" key="2">
    <source>
        <dbReference type="Pfam" id="PF01243"/>
    </source>
</evidence>
<dbReference type="AlphaFoldDB" id="A0AA47KMU7"/>
<dbReference type="InterPro" id="IPR011576">
    <property type="entry name" value="Pyridox_Oxase_N"/>
</dbReference>